<proteinExistence type="predicted"/>
<dbReference type="GO" id="GO:0005634">
    <property type="term" value="C:nucleus"/>
    <property type="evidence" value="ECO:0007669"/>
    <property type="project" value="TreeGrafter"/>
</dbReference>
<gene>
    <name evidence="2" type="primary">prmt9</name>
    <name evidence="2" type="ORF">SNAT2548_LOCUS14365</name>
</gene>
<dbReference type="PANTHER" id="PTHR11006:SF124">
    <property type="entry name" value="ARGININE METHYLTRANSFERASE 1-RELATED"/>
    <property type="match status" value="1"/>
</dbReference>
<evidence type="ECO:0000313" key="2">
    <source>
        <dbReference type="EMBL" id="CAE7270713.1"/>
    </source>
</evidence>
<organism evidence="2 3">
    <name type="scientific">Symbiodinium natans</name>
    <dbReference type="NCBI Taxonomy" id="878477"/>
    <lineage>
        <taxon>Eukaryota</taxon>
        <taxon>Sar</taxon>
        <taxon>Alveolata</taxon>
        <taxon>Dinophyceae</taxon>
        <taxon>Suessiales</taxon>
        <taxon>Symbiodiniaceae</taxon>
        <taxon>Symbiodinium</taxon>
    </lineage>
</organism>
<keyword evidence="1" id="KW-0949">S-adenosyl-L-methionine</keyword>
<sequence>MATAPVPGAAQLEQHGRAGPFHRTACGISRRDWSIWRAGLHSLERWGPARYLRRDLASAATQAAAWLQKTQDVLKRPCEDMPSFLLLQSLLKYLHVASEAEVREWQELTGGLSGLIALETQLKEKTVHAFDILKFELAKYKDRSAMRADLLRPCFASISCDAVWERLQSDAPGTQASVLASLSGCAEEDAAVLLRFGCRLSELFAPIELAKRVGRQDWDSRQYSLGAALLPLLDQAIRSLQKNSACDVRVSIFGGCGLTAALASRLGCKVILVEQRRLLRQFLEVLFKHNRLENIQFAETADFASDIVVWDGIDEDGILEFGHWRLLRLHLAQLQKSHRVPLLIPESLRINCALVDDSLLRVRGCRLGRFDCMRGYDLAYSHRWPEGACHIRPSLRSPVQRVFDLSLDRDIGDAPGRVLRTLLRLRTEPGMPVTGVAFWVEIPGLVDAEPSTPDAKRTWLRCVQPLPARRADDTGPVLSLWANCCDLKIWFTWAEGGLGSSPLLPPLGRSKLPPWHYKMLNDHERNRKYHAAIARGAARASARRQAAGLAGRPKVLDCGCGAGLLSLLAARHGCDVSAVELSPLISDVTLETFKDASHDSDASLMLHTADVRSLTPEALESSQGSQGRPGHDLIVSELMDASGVGESLLSVLEHACRLAAPGAQVVPCSLRLTVGLGWLTLPNCHDGFDFSPLDAASFCSLKGGSFSQQPLPAFLETGASGPLDASSLPSFHGKGPFTSRNLNRLRRGQLWDLLTPEARLLEVDIRQALCGQSLHPCEGEVELTVLREGVANCIVWWWEAQLDEHESISNKPQSLGNGYATHWHQPLCPIGPIPLAAGDRLKLKVAIADAAGQKMKFTLQPSGSTAALYWREGAGAKLPPDPLEALIQGWHAEMEEACAANSRLTAKFTGRGDLAGLAKLQTAVLVLVLMPQAFGCDPFIRDRLLQTYFGIAYK</sequence>
<dbReference type="OrthoDB" id="10028886at2759"/>
<dbReference type="SUPFAM" id="SSF53335">
    <property type="entry name" value="S-adenosyl-L-methionine-dependent methyltransferases"/>
    <property type="match status" value="1"/>
</dbReference>
<dbReference type="Gene3D" id="2.70.160.11">
    <property type="entry name" value="Hnrnp arginine n-methyltransferase1"/>
    <property type="match status" value="1"/>
</dbReference>
<dbReference type="GO" id="GO:0016274">
    <property type="term" value="F:protein-arginine N-methyltransferase activity"/>
    <property type="evidence" value="ECO:0007669"/>
    <property type="project" value="InterPro"/>
</dbReference>
<dbReference type="InterPro" id="IPR029063">
    <property type="entry name" value="SAM-dependent_MTases_sf"/>
</dbReference>
<dbReference type="PANTHER" id="PTHR11006">
    <property type="entry name" value="PROTEIN ARGININE N-METHYLTRANSFERASE"/>
    <property type="match status" value="1"/>
</dbReference>
<reference evidence="2" key="1">
    <citation type="submission" date="2021-02" db="EMBL/GenBank/DDBJ databases">
        <authorList>
            <person name="Dougan E. K."/>
            <person name="Rhodes N."/>
            <person name="Thang M."/>
            <person name="Chan C."/>
        </authorList>
    </citation>
    <scope>NUCLEOTIDE SEQUENCE</scope>
</reference>
<protein>
    <submittedName>
        <fullName evidence="2">Prmt9 protein</fullName>
    </submittedName>
</protein>
<name>A0A812MPU5_9DINO</name>
<evidence type="ECO:0000313" key="3">
    <source>
        <dbReference type="Proteomes" id="UP000604046"/>
    </source>
</evidence>
<dbReference type="GO" id="GO:0042054">
    <property type="term" value="F:histone methyltransferase activity"/>
    <property type="evidence" value="ECO:0007669"/>
    <property type="project" value="TreeGrafter"/>
</dbReference>
<dbReference type="InterPro" id="IPR025799">
    <property type="entry name" value="Arg_MeTrfase"/>
</dbReference>
<comment type="caution">
    <text evidence="2">The sequence shown here is derived from an EMBL/GenBank/DDBJ whole genome shotgun (WGS) entry which is preliminary data.</text>
</comment>
<accession>A0A812MPU5</accession>
<evidence type="ECO:0000256" key="1">
    <source>
        <dbReference type="ARBA" id="ARBA00022691"/>
    </source>
</evidence>
<dbReference type="Proteomes" id="UP000604046">
    <property type="component" value="Unassembled WGS sequence"/>
</dbReference>
<dbReference type="Gene3D" id="3.40.50.150">
    <property type="entry name" value="Vaccinia Virus protein VP39"/>
    <property type="match status" value="1"/>
</dbReference>
<dbReference type="CDD" id="cd02440">
    <property type="entry name" value="AdoMet_MTases"/>
    <property type="match status" value="1"/>
</dbReference>
<dbReference type="EMBL" id="CAJNDS010001657">
    <property type="protein sequence ID" value="CAE7270713.1"/>
    <property type="molecule type" value="Genomic_DNA"/>
</dbReference>
<dbReference type="AlphaFoldDB" id="A0A812MPU5"/>
<keyword evidence="3" id="KW-1185">Reference proteome</keyword>